<keyword evidence="2" id="KW-1185">Reference proteome</keyword>
<evidence type="ECO:0000313" key="1">
    <source>
        <dbReference type="EMBL" id="MBD8489698.1"/>
    </source>
</evidence>
<organism evidence="1 2">
    <name type="scientific">Echinicola arenosa</name>
    <dbReference type="NCBI Taxonomy" id="2774144"/>
    <lineage>
        <taxon>Bacteria</taxon>
        <taxon>Pseudomonadati</taxon>
        <taxon>Bacteroidota</taxon>
        <taxon>Cytophagia</taxon>
        <taxon>Cytophagales</taxon>
        <taxon>Cyclobacteriaceae</taxon>
        <taxon>Echinicola</taxon>
    </lineage>
</organism>
<accession>A0ABR9ALM0</accession>
<evidence type="ECO:0000313" key="2">
    <source>
        <dbReference type="Proteomes" id="UP000647133"/>
    </source>
</evidence>
<comment type="caution">
    <text evidence="1">The sequence shown here is derived from an EMBL/GenBank/DDBJ whole genome shotgun (WGS) entry which is preliminary data.</text>
</comment>
<dbReference type="Gene3D" id="3.40.50.1820">
    <property type="entry name" value="alpha/beta hydrolase"/>
    <property type="match status" value="1"/>
</dbReference>
<protein>
    <submittedName>
        <fullName evidence="1">Alpha/beta hydrolase</fullName>
    </submittedName>
</protein>
<sequence length="211" mass="23630">MKIYGISGLGADQRVFKYLTLDAELIPIEWVQHQKKESIEAYALRLSKAIDTGADFGILGVSFGGLIAVEISKVLKPKLTILISSAETKSELLPLFRGIGKTGILKILPAQAFDPPRKMAQFLFGTSNKQLLNNILDDTNLDFAKWAVNALTNWQNQDRINNALKIHGTQDKLLPLNNHKNVKLIERGEHFMIVDRASEISQLINKYLDSF</sequence>
<dbReference type="Proteomes" id="UP000647133">
    <property type="component" value="Unassembled WGS sequence"/>
</dbReference>
<dbReference type="EMBL" id="JACYTQ010000004">
    <property type="protein sequence ID" value="MBD8489698.1"/>
    <property type="molecule type" value="Genomic_DNA"/>
</dbReference>
<name>A0ABR9ALM0_9BACT</name>
<keyword evidence="1" id="KW-0378">Hydrolase</keyword>
<dbReference type="SUPFAM" id="SSF53474">
    <property type="entry name" value="alpha/beta-Hydrolases"/>
    <property type="match status" value="1"/>
</dbReference>
<gene>
    <name evidence="1" type="ORF">IFO69_13155</name>
</gene>
<dbReference type="GO" id="GO:0016787">
    <property type="term" value="F:hydrolase activity"/>
    <property type="evidence" value="ECO:0007669"/>
    <property type="project" value="UniProtKB-KW"/>
</dbReference>
<reference evidence="1 2" key="1">
    <citation type="submission" date="2020-09" db="EMBL/GenBank/DDBJ databases">
        <title>Echinicola sp. CAU 1574 isolated from sand of Sido Beach.</title>
        <authorList>
            <person name="Kim W."/>
        </authorList>
    </citation>
    <scope>NUCLEOTIDE SEQUENCE [LARGE SCALE GENOMIC DNA]</scope>
    <source>
        <strain evidence="1 2">CAU 1574</strain>
    </source>
</reference>
<dbReference type="InterPro" id="IPR029058">
    <property type="entry name" value="AB_hydrolase_fold"/>
</dbReference>
<dbReference type="RefSeq" id="WP_192010584.1">
    <property type="nucleotide sequence ID" value="NZ_JACYTQ010000004.1"/>
</dbReference>
<proteinExistence type="predicted"/>